<feature type="compositionally biased region" description="Basic and acidic residues" evidence="2">
    <location>
        <begin position="317"/>
        <end position="336"/>
    </location>
</feature>
<dbReference type="GO" id="GO:0005654">
    <property type="term" value="C:nucleoplasm"/>
    <property type="evidence" value="ECO:0007669"/>
    <property type="project" value="TreeGrafter"/>
</dbReference>
<feature type="region of interest" description="Disordered" evidence="2">
    <location>
        <begin position="1"/>
        <end position="32"/>
    </location>
</feature>
<proteinExistence type="predicted"/>
<sequence length="342" mass="38576">MPKRSAPHDHDFSVPPSKKRRDSLPRWKPDTPLARVPAYRDYIAADTSLPPLPTIDSESLAEAPFRHKSAFSSNRTEASNDMSYERLEFLGDAYLEVFASRLIFSRFNSLPAGQMSQLRELLVKNETLAEYGRAYGFDQRVKVADLEMMKQSCKDKAGNKALNKVIGDVFEAYIAAIVLSKPETGFAEAEEWCMRLWESKIQGWAKHRSGIKASSGTATTEDKLHEYNPRAKAELQQRILYGDVKLQYEPWKPTVELKGDRIGQNQHFIALYLTGYGYERKLLGKGVGQNKVEAGIWAATEAMHGENKSLIDDCEAQAKEAKEKRQRAQAEKDLTEKSSPPS</sequence>
<feature type="region of interest" description="Disordered" evidence="2">
    <location>
        <begin position="317"/>
        <end position="342"/>
    </location>
</feature>
<feature type="compositionally biased region" description="Basic and acidic residues" evidence="2">
    <location>
        <begin position="1"/>
        <end position="12"/>
    </location>
</feature>
<evidence type="ECO:0000256" key="1">
    <source>
        <dbReference type="ARBA" id="ARBA00022884"/>
    </source>
</evidence>
<feature type="domain" description="RNase III" evidence="3">
    <location>
        <begin position="68"/>
        <end position="182"/>
    </location>
</feature>
<reference evidence="4 5" key="1">
    <citation type="submission" date="2016-06" db="EMBL/GenBank/DDBJ databases">
        <authorList>
            <person name="Kjaerup R.B."/>
            <person name="Dalgaard T.S."/>
            <person name="Juul-Madsen H.R."/>
        </authorList>
    </citation>
    <scope>NUCLEOTIDE SEQUENCE [LARGE SCALE GENOMIC DNA]</scope>
</reference>
<dbReference type="GO" id="GO:0003723">
    <property type="term" value="F:RNA binding"/>
    <property type="evidence" value="ECO:0007669"/>
    <property type="project" value="UniProtKB-KW"/>
</dbReference>
<dbReference type="GO" id="GO:0004525">
    <property type="term" value="F:ribonuclease III activity"/>
    <property type="evidence" value="ECO:0007669"/>
    <property type="project" value="InterPro"/>
</dbReference>
<dbReference type="PROSITE" id="PS50142">
    <property type="entry name" value="RNASE_3_2"/>
    <property type="match status" value="1"/>
</dbReference>
<dbReference type="PANTHER" id="PTHR11207:SF0">
    <property type="entry name" value="RIBONUCLEASE 3"/>
    <property type="match status" value="1"/>
</dbReference>
<keyword evidence="5" id="KW-1185">Reference proteome</keyword>
<dbReference type="STRING" id="1276538.A0A1X7RZY4"/>
<dbReference type="EMBL" id="LT853699">
    <property type="protein sequence ID" value="SMQ52996.1"/>
    <property type="molecule type" value="Genomic_DNA"/>
</dbReference>
<dbReference type="InterPro" id="IPR036389">
    <property type="entry name" value="RNase_III_sf"/>
</dbReference>
<dbReference type="AlphaFoldDB" id="A0A1X7RZY4"/>
<evidence type="ECO:0000313" key="4">
    <source>
        <dbReference type="EMBL" id="SMQ52996.1"/>
    </source>
</evidence>
<evidence type="ECO:0000313" key="5">
    <source>
        <dbReference type="Proteomes" id="UP000215127"/>
    </source>
</evidence>
<dbReference type="Gene3D" id="3.30.160.20">
    <property type="match status" value="1"/>
</dbReference>
<dbReference type="CDD" id="cd00593">
    <property type="entry name" value="RIBOc"/>
    <property type="match status" value="1"/>
</dbReference>
<keyword evidence="1" id="KW-0694">RNA-binding</keyword>
<name>A0A1X7RZY4_ZYMT9</name>
<dbReference type="PROSITE" id="PS00517">
    <property type="entry name" value="RNASE_3_1"/>
    <property type="match status" value="1"/>
</dbReference>
<dbReference type="GO" id="GO:0034475">
    <property type="term" value="P:U4 snRNA 3'-end processing"/>
    <property type="evidence" value="ECO:0007669"/>
    <property type="project" value="TreeGrafter"/>
</dbReference>
<dbReference type="SMART" id="SM00535">
    <property type="entry name" value="RIBOc"/>
    <property type="match status" value="1"/>
</dbReference>
<organism evidence="4 5">
    <name type="scientific">Zymoseptoria tritici (strain ST99CH_3D7)</name>
    <dbReference type="NCBI Taxonomy" id="1276538"/>
    <lineage>
        <taxon>Eukaryota</taxon>
        <taxon>Fungi</taxon>
        <taxon>Dikarya</taxon>
        <taxon>Ascomycota</taxon>
        <taxon>Pezizomycotina</taxon>
        <taxon>Dothideomycetes</taxon>
        <taxon>Dothideomycetidae</taxon>
        <taxon>Mycosphaerellales</taxon>
        <taxon>Mycosphaerellaceae</taxon>
        <taxon>Zymoseptoria</taxon>
    </lineage>
</organism>
<protein>
    <recommendedName>
        <fullName evidence="3">RNase III domain-containing protein</fullName>
    </recommendedName>
</protein>
<dbReference type="PANTHER" id="PTHR11207">
    <property type="entry name" value="RIBONUCLEASE III"/>
    <property type="match status" value="1"/>
</dbReference>
<dbReference type="Gene3D" id="1.10.1520.10">
    <property type="entry name" value="Ribonuclease III domain"/>
    <property type="match status" value="1"/>
</dbReference>
<evidence type="ECO:0000259" key="3">
    <source>
        <dbReference type="PROSITE" id="PS50142"/>
    </source>
</evidence>
<evidence type="ECO:0000256" key="2">
    <source>
        <dbReference type="SAM" id="MobiDB-lite"/>
    </source>
</evidence>
<dbReference type="SUPFAM" id="SSF69065">
    <property type="entry name" value="RNase III domain-like"/>
    <property type="match status" value="1"/>
</dbReference>
<accession>A0A1X7RZY4</accession>
<dbReference type="Proteomes" id="UP000215127">
    <property type="component" value="Chromosome 8"/>
</dbReference>
<dbReference type="GO" id="GO:0006364">
    <property type="term" value="P:rRNA processing"/>
    <property type="evidence" value="ECO:0007669"/>
    <property type="project" value="TreeGrafter"/>
</dbReference>
<gene>
    <name evidence="4" type="ORF">ZT3D7_G8149</name>
</gene>
<dbReference type="Pfam" id="PF00636">
    <property type="entry name" value="Ribonuclease_3"/>
    <property type="match status" value="1"/>
</dbReference>
<dbReference type="GO" id="GO:0006369">
    <property type="term" value="P:termination of RNA polymerase II transcription"/>
    <property type="evidence" value="ECO:0007669"/>
    <property type="project" value="TreeGrafter"/>
</dbReference>
<dbReference type="InterPro" id="IPR000999">
    <property type="entry name" value="RNase_III_dom"/>
</dbReference>